<protein>
    <submittedName>
        <fullName evidence="5">PLAT domain-containing protein</fullName>
    </submittedName>
</protein>
<keyword evidence="4" id="KW-1185">Reference proteome</keyword>
<feature type="domain" description="PLAT" evidence="3">
    <location>
        <begin position="149"/>
        <end position="267"/>
    </location>
</feature>
<dbReference type="Pfam" id="PF00612">
    <property type="entry name" value="IQ"/>
    <property type="match status" value="1"/>
</dbReference>
<dbReference type="PANTHER" id="PTHR45901">
    <property type="entry name" value="PROTEIN CBG12474"/>
    <property type="match status" value="1"/>
</dbReference>
<dbReference type="InterPro" id="IPR001024">
    <property type="entry name" value="PLAT/LH2_dom"/>
</dbReference>
<dbReference type="CDD" id="cd23767">
    <property type="entry name" value="IQCD"/>
    <property type="match status" value="1"/>
</dbReference>
<dbReference type="InterPro" id="IPR036392">
    <property type="entry name" value="PLAT/LH2_dom_sf"/>
</dbReference>
<dbReference type="InterPro" id="IPR000048">
    <property type="entry name" value="IQ_motif_EF-hand-BS"/>
</dbReference>
<evidence type="ECO:0000313" key="4">
    <source>
        <dbReference type="Proteomes" id="UP000887566"/>
    </source>
</evidence>
<evidence type="ECO:0000259" key="3">
    <source>
        <dbReference type="PROSITE" id="PS50095"/>
    </source>
</evidence>
<proteinExistence type="predicted"/>
<dbReference type="SMART" id="SM00015">
    <property type="entry name" value="IQ"/>
    <property type="match status" value="1"/>
</dbReference>
<dbReference type="CDD" id="cd01756">
    <property type="entry name" value="PLAT_repeat"/>
    <property type="match status" value="1"/>
</dbReference>
<dbReference type="WBParaSite" id="PSAMB.scaffold10767size3851.g33584.t1">
    <property type="protein sequence ID" value="PSAMB.scaffold10767size3851.g33584.t1"/>
    <property type="gene ID" value="PSAMB.scaffold10767size3851.g33584"/>
</dbReference>
<feature type="compositionally biased region" description="Acidic residues" evidence="2">
    <location>
        <begin position="94"/>
        <end position="118"/>
    </location>
</feature>
<dbReference type="Pfam" id="PF01477">
    <property type="entry name" value="PLAT"/>
    <property type="match status" value="2"/>
</dbReference>
<dbReference type="Gene3D" id="2.60.60.20">
    <property type="entry name" value="PLAT/LH2 domain"/>
    <property type="match status" value="3"/>
</dbReference>
<evidence type="ECO:0000256" key="1">
    <source>
        <dbReference type="PROSITE-ProRule" id="PRU00152"/>
    </source>
</evidence>
<dbReference type="PANTHER" id="PTHR45901:SF7">
    <property type="entry name" value="OXYGEN-REGULATED PROTEIN 1"/>
    <property type="match status" value="1"/>
</dbReference>
<dbReference type="AlphaFoldDB" id="A0A914ULF0"/>
<dbReference type="CDD" id="cd00113">
    <property type="entry name" value="PLAT"/>
    <property type="match status" value="1"/>
</dbReference>
<feature type="region of interest" description="Disordered" evidence="2">
    <location>
        <begin position="86"/>
        <end position="142"/>
    </location>
</feature>
<evidence type="ECO:0000313" key="5">
    <source>
        <dbReference type="WBParaSite" id="PSAMB.scaffold10767size3851.g33584.t1"/>
    </source>
</evidence>
<feature type="compositionally biased region" description="Low complexity" evidence="2">
    <location>
        <begin position="662"/>
        <end position="676"/>
    </location>
</feature>
<evidence type="ECO:0000256" key="2">
    <source>
        <dbReference type="SAM" id="MobiDB-lite"/>
    </source>
</evidence>
<dbReference type="InterPro" id="IPR052970">
    <property type="entry name" value="Inner_ear_hair_cell_LOXHD"/>
</dbReference>
<dbReference type="PROSITE" id="PS50096">
    <property type="entry name" value="IQ"/>
    <property type="match status" value="1"/>
</dbReference>
<reference evidence="5" key="1">
    <citation type="submission" date="2022-11" db="UniProtKB">
        <authorList>
            <consortium name="WormBaseParasite"/>
        </authorList>
    </citation>
    <scope>IDENTIFICATION</scope>
</reference>
<accession>A0A914ULF0</accession>
<dbReference type="Gene3D" id="1.20.5.190">
    <property type="match status" value="1"/>
</dbReference>
<dbReference type="SUPFAM" id="SSF49723">
    <property type="entry name" value="Lipase/lipooxygenase domain (PLAT/LH2 domain)"/>
    <property type="match status" value="3"/>
</dbReference>
<sequence length="676" mass="75270">MQFSFGTSLFTPFVFLCTVDKIGRHVANQAATRIQASWRETEEERLAREEQAAIVIQSAFRGYIVRKSLRTTLDNIIEEAVEHAESMAERNVEEEAVQEEEETVQEEEEAVQGEEEVEEQPKTKRRQSKKTNKRSKKKEKTEAQQLDSITYTISVYTGNRWAADTDADLFIILQGENSSSEKHWLRQTPQDMKFAQNQVDTFEIQSGNHGTLSKIVIGHEKNGFGAGIFIERVLVVENIADGRQFFFPCAKWFDSQQVDGKIERTLGCIGFYDMSAAGVDPEATKGRWLLTVHTGDSHGNGGTTSNLSVTAFGSYGQSEAIPISDANLSQAGSFSSFEVSFGEVGELYKLRFETDGSGSSPDYYLDYLEMVDQDTSERITLKCGKWLSWTEKDGEQKMTLQPFRELTVVRADVEPLPLIQYDGVITSTELRSTHLLDGQLEVQIIGEFGETGSFPVAIPSKVAGSLKLTEEIPFNVEAVSVGRIRLLRFTFPVDDSGEAVSEGFALLQSIYDKHNIPVTTAVDWVVHKVVVRESSHAPYRFLFGESHVLADEDRNGVVRKDLLLSEMEGLPTRLSKKRSSKRPPAKWVISLTTGETADAGTNVVPRVTLCGDRAVSDTISLAKDDLKLQPGTTVELELNTEDLGQLYKVRLQMDSLPPADGSTDSDTSSSSWYLKK</sequence>
<comment type="caution">
    <text evidence="1">Lacks conserved residue(s) required for the propagation of feature annotation.</text>
</comment>
<feature type="domain" description="PLAT" evidence="3">
    <location>
        <begin position="286"/>
        <end position="401"/>
    </location>
</feature>
<dbReference type="Proteomes" id="UP000887566">
    <property type="component" value="Unplaced"/>
</dbReference>
<feature type="domain" description="PLAT" evidence="3">
    <location>
        <begin position="585"/>
        <end position="676"/>
    </location>
</feature>
<dbReference type="PROSITE" id="PS50095">
    <property type="entry name" value="PLAT"/>
    <property type="match status" value="3"/>
</dbReference>
<organism evidence="4 5">
    <name type="scientific">Plectus sambesii</name>
    <dbReference type="NCBI Taxonomy" id="2011161"/>
    <lineage>
        <taxon>Eukaryota</taxon>
        <taxon>Metazoa</taxon>
        <taxon>Ecdysozoa</taxon>
        <taxon>Nematoda</taxon>
        <taxon>Chromadorea</taxon>
        <taxon>Plectida</taxon>
        <taxon>Plectina</taxon>
        <taxon>Plectoidea</taxon>
        <taxon>Plectidae</taxon>
        <taxon>Plectus</taxon>
    </lineage>
</organism>
<feature type="region of interest" description="Disordered" evidence="2">
    <location>
        <begin position="656"/>
        <end position="676"/>
    </location>
</feature>
<feature type="compositionally biased region" description="Basic residues" evidence="2">
    <location>
        <begin position="123"/>
        <end position="138"/>
    </location>
</feature>
<name>A0A914ULF0_9BILA</name>